<dbReference type="Proteomes" id="UP000035352">
    <property type="component" value="Chromosome"/>
</dbReference>
<feature type="compositionally biased region" description="Basic and acidic residues" evidence="1">
    <location>
        <begin position="75"/>
        <end position="86"/>
    </location>
</feature>
<organism evidence="3 4">
    <name type="scientific">Caldimonas brevitalea</name>
    <dbReference type="NCBI Taxonomy" id="413882"/>
    <lineage>
        <taxon>Bacteria</taxon>
        <taxon>Pseudomonadati</taxon>
        <taxon>Pseudomonadota</taxon>
        <taxon>Betaproteobacteria</taxon>
        <taxon>Burkholderiales</taxon>
        <taxon>Sphaerotilaceae</taxon>
        <taxon>Caldimonas</taxon>
    </lineage>
</organism>
<evidence type="ECO:0000256" key="1">
    <source>
        <dbReference type="SAM" id="MobiDB-lite"/>
    </source>
</evidence>
<keyword evidence="2" id="KW-0812">Transmembrane</keyword>
<keyword evidence="2" id="KW-1133">Transmembrane helix</keyword>
<dbReference type="AlphaFoldDB" id="A0A0G3BRV7"/>
<dbReference type="InterPro" id="IPR021682">
    <property type="entry name" value="DUF2933"/>
</dbReference>
<dbReference type="Pfam" id="PF11666">
    <property type="entry name" value="DUF2933"/>
    <property type="match status" value="1"/>
</dbReference>
<accession>A0A0G3BRV7</accession>
<evidence type="ECO:0000313" key="3">
    <source>
        <dbReference type="EMBL" id="AKJ30718.1"/>
    </source>
</evidence>
<feature type="transmembrane region" description="Helical" evidence="2">
    <location>
        <begin position="38"/>
        <end position="57"/>
    </location>
</feature>
<evidence type="ECO:0000256" key="2">
    <source>
        <dbReference type="SAM" id="Phobius"/>
    </source>
</evidence>
<dbReference type="KEGG" id="pbh:AAW51_4027"/>
<keyword evidence="4" id="KW-1185">Reference proteome</keyword>
<dbReference type="OrthoDB" id="5298481at2"/>
<keyword evidence="2" id="KW-0472">Membrane</keyword>
<feature type="region of interest" description="Disordered" evidence="1">
    <location>
        <begin position="60"/>
        <end position="86"/>
    </location>
</feature>
<gene>
    <name evidence="3" type="ORF">AAW51_4027</name>
</gene>
<dbReference type="STRING" id="413882.AAW51_4027"/>
<name>A0A0G3BRV7_9BURK</name>
<feature type="compositionally biased region" description="Basic residues" evidence="1">
    <location>
        <begin position="60"/>
        <end position="74"/>
    </location>
</feature>
<evidence type="ECO:0008006" key="5">
    <source>
        <dbReference type="Google" id="ProtNLM"/>
    </source>
</evidence>
<feature type="transmembrane region" description="Helical" evidence="2">
    <location>
        <begin position="12"/>
        <end position="32"/>
    </location>
</feature>
<protein>
    <recommendedName>
        <fullName evidence="5">DUF2933 domain-containing protein</fullName>
    </recommendedName>
</protein>
<sequence length="86" mass="9359">MKTSSTASSSRARRLLAIAAWLLGAVGAYFLLTRHFDHALQAVPYLLLLACPLMHAFGHRHGQNGHHDAHHAHGNARDKAGDRTGE</sequence>
<reference evidence="3 4" key="1">
    <citation type="submission" date="2015-05" db="EMBL/GenBank/DDBJ databases">
        <authorList>
            <person name="Tang B."/>
            <person name="Yu Y."/>
        </authorList>
    </citation>
    <scope>NUCLEOTIDE SEQUENCE [LARGE SCALE GENOMIC DNA]</scope>
    <source>
        <strain evidence="3 4">DSM 7029</strain>
    </source>
</reference>
<dbReference type="EMBL" id="CP011371">
    <property type="protein sequence ID" value="AKJ30718.1"/>
    <property type="molecule type" value="Genomic_DNA"/>
</dbReference>
<evidence type="ECO:0000313" key="4">
    <source>
        <dbReference type="Proteomes" id="UP000035352"/>
    </source>
</evidence>
<proteinExistence type="predicted"/>